<evidence type="ECO:0000313" key="3">
    <source>
        <dbReference type="Proteomes" id="UP001085076"/>
    </source>
</evidence>
<accession>A0A9D5CZW1</accession>
<dbReference type="PANTHER" id="PTHR12100:SF0">
    <property type="entry name" value="EXOCYST COMPLEX COMPONENT 5"/>
    <property type="match status" value="1"/>
</dbReference>
<proteinExistence type="predicted"/>
<dbReference type="Pfam" id="PF07393">
    <property type="entry name" value="Sec10_HB"/>
    <property type="match status" value="1"/>
</dbReference>
<reference evidence="2" key="2">
    <citation type="journal article" date="2022" name="Hortic Res">
        <title>The genome of Dioscorea zingiberensis sheds light on the biosynthesis, origin and evolution of the medicinally important diosgenin saponins.</title>
        <authorList>
            <person name="Li Y."/>
            <person name="Tan C."/>
            <person name="Li Z."/>
            <person name="Guo J."/>
            <person name="Li S."/>
            <person name="Chen X."/>
            <person name="Wang C."/>
            <person name="Dai X."/>
            <person name="Yang H."/>
            <person name="Song W."/>
            <person name="Hou L."/>
            <person name="Xu J."/>
            <person name="Tong Z."/>
            <person name="Xu A."/>
            <person name="Yuan X."/>
            <person name="Wang W."/>
            <person name="Yang Q."/>
            <person name="Chen L."/>
            <person name="Sun Z."/>
            <person name="Wang K."/>
            <person name="Pan B."/>
            <person name="Chen J."/>
            <person name="Bao Y."/>
            <person name="Liu F."/>
            <person name="Qi X."/>
            <person name="Gang D.R."/>
            <person name="Wen J."/>
            <person name="Li J."/>
        </authorList>
    </citation>
    <scope>NUCLEOTIDE SEQUENCE</scope>
    <source>
        <strain evidence="2">Dzin_1.0</strain>
    </source>
</reference>
<dbReference type="EMBL" id="JAGGNH010000002">
    <property type="protein sequence ID" value="KAJ0981400.1"/>
    <property type="molecule type" value="Genomic_DNA"/>
</dbReference>
<sequence length="123" mass="13130">MPIVASTGEGSRLQTLDMFLAAVQAEAAATAGENSFRSFVIVVQRCASSVAILQQYFSNSIAWLLLPVDGAHVASCEEIETAVSSIEGTAQKGHILCINTMMARSGVLCFPYHLFNFDAPFAV</sequence>
<dbReference type="AlphaFoldDB" id="A0A9D5CZW1"/>
<dbReference type="InterPro" id="IPR009976">
    <property type="entry name" value="Sec10-like"/>
</dbReference>
<name>A0A9D5CZW1_9LILI</name>
<dbReference type="Proteomes" id="UP001085076">
    <property type="component" value="Miscellaneous, Linkage group lg02"/>
</dbReference>
<dbReference type="OrthoDB" id="1748288at2759"/>
<dbReference type="PANTHER" id="PTHR12100">
    <property type="entry name" value="SEC10"/>
    <property type="match status" value="1"/>
</dbReference>
<gene>
    <name evidence="2" type="ORF">J5N97_009655</name>
</gene>
<comment type="caution">
    <text evidence="2">The sequence shown here is derived from an EMBL/GenBank/DDBJ whole genome shotgun (WGS) entry which is preliminary data.</text>
</comment>
<reference evidence="2" key="1">
    <citation type="submission" date="2021-03" db="EMBL/GenBank/DDBJ databases">
        <authorList>
            <person name="Li Z."/>
            <person name="Yang C."/>
        </authorList>
    </citation>
    <scope>NUCLEOTIDE SEQUENCE</scope>
    <source>
        <strain evidence="2">Dzin_1.0</strain>
        <tissue evidence="2">Leaf</tissue>
    </source>
</reference>
<feature type="domain" description="Exocyst complex component Sec10-like alpha-helical bundle" evidence="1">
    <location>
        <begin position="16"/>
        <end position="109"/>
    </location>
</feature>
<dbReference type="GO" id="GO:0006893">
    <property type="term" value="P:Golgi to plasma membrane transport"/>
    <property type="evidence" value="ECO:0007669"/>
    <property type="project" value="TreeGrafter"/>
</dbReference>
<evidence type="ECO:0000313" key="2">
    <source>
        <dbReference type="EMBL" id="KAJ0981400.1"/>
    </source>
</evidence>
<dbReference type="GO" id="GO:0000145">
    <property type="term" value="C:exocyst"/>
    <property type="evidence" value="ECO:0007669"/>
    <property type="project" value="TreeGrafter"/>
</dbReference>
<protein>
    <recommendedName>
        <fullName evidence="1">Exocyst complex component Sec10-like alpha-helical bundle domain-containing protein</fullName>
    </recommendedName>
</protein>
<dbReference type="GO" id="GO:0006887">
    <property type="term" value="P:exocytosis"/>
    <property type="evidence" value="ECO:0007669"/>
    <property type="project" value="TreeGrafter"/>
</dbReference>
<keyword evidence="3" id="KW-1185">Reference proteome</keyword>
<organism evidence="2 3">
    <name type="scientific">Dioscorea zingiberensis</name>
    <dbReference type="NCBI Taxonomy" id="325984"/>
    <lineage>
        <taxon>Eukaryota</taxon>
        <taxon>Viridiplantae</taxon>
        <taxon>Streptophyta</taxon>
        <taxon>Embryophyta</taxon>
        <taxon>Tracheophyta</taxon>
        <taxon>Spermatophyta</taxon>
        <taxon>Magnoliopsida</taxon>
        <taxon>Liliopsida</taxon>
        <taxon>Dioscoreales</taxon>
        <taxon>Dioscoreaceae</taxon>
        <taxon>Dioscorea</taxon>
    </lineage>
</organism>
<dbReference type="InterPro" id="IPR048627">
    <property type="entry name" value="Sec10_HB"/>
</dbReference>
<evidence type="ECO:0000259" key="1">
    <source>
        <dbReference type="Pfam" id="PF07393"/>
    </source>
</evidence>